<feature type="transmembrane region" description="Helical" evidence="8">
    <location>
        <begin position="479"/>
        <end position="497"/>
    </location>
</feature>
<dbReference type="PROSITE" id="PS50297">
    <property type="entry name" value="ANK_REP_REGION"/>
    <property type="match status" value="3"/>
</dbReference>
<feature type="transmembrane region" description="Helical" evidence="8">
    <location>
        <begin position="509"/>
        <end position="532"/>
    </location>
</feature>
<feature type="repeat" description="ANK" evidence="7">
    <location>
        <begin position="235"/>
        <end position="257"/>
    </location>
</feature>
<feature type="repeat" description="ANK" evidence="7">
    <location>
        <begin position="305"/>
        <end position="328"/>
    </location>
</feature>
<dbReference type="PANTHER" id="PTHR24186">
    <property type="entry name" value="PROTEIN PHOSPHATASE 1 REGULATORY SUBUNIT"/>
    <property type="match status" value="1"/>
</dbReference>
<evidence type="ECO:0000256" key="3">
    <source>
        <dbReference type="ARBA" id="ARBA00022737"/>
    </source>
</evidence>
<evidence type="ECO:0000256" key="1">
    <source>
        <dbReference type="ARBA" id="ARBA00004141"/>
    </source>
</evidence>
<dbReference type="EMBL" id="PKMF04000172">
    <property type="protein sequence ID" value="KAK7845322.1"/>
    <property type="molecule type" value="Genomic_DNA"/>
</dbReference>
<dbReference type="InterPro" id="IPR026961">
    <property type="entry name" value="PGG_dom"/>
</dbReference>
<keyword evidence="11" id="KW-1185">Reference proteome</keyword>
<comment type="subcellular location">
    <subcellularLocation>
        <location evidence="1">Membrane</location>
        <topology evidence="1">Multi-pass membrane protein</topology>
    </subcellularLocation>
</comment>
<reference evidence="10 11" key="1">
    <citation type="journal article" date="2018" name="Sci. Data">
        <title>The draft genome sequence of cork oak.</title>
        <authorList>
            <person name="Ramos A.M."/>
            <person name="Usie A."/>
            <person name="Barbosa P."/>
            <person name="Barros P.M."/>
            <person name="Capote T."/>
            <person name="Chaves I."/>
            <person name="Simoes F."/>
            <person name="Abreu I."/>
            <person name="Carrasquinho I."/>
            <person name="Faro C."/>
            <person name="Guimaraes J.B."/>
            <person name="Mendonca D."/>
            <person name="Nobrega F."/>
            <person name="Rodrigues L."/>
            <person name="Saibo N.J.M."/>
            <person name="Varela M.C."/>
            <person name="Egas C."/>
            <person name="Matos J."/>
            <person name="Miguel C.M."/>
            <person name="Oliveira M.M."/>
            <person name="Ricardo C.P."/>
            <person name="Goncalves S."/>
        </authorList>
    </citation>
    <scope>NUCLEOTIDE SEQUENCE [LARGE SCALE GENOMIC DNA]</scope>
    <source>
        <strain evidence="11">cv. HL8</strain>
    </source>
</reference>
<evidence type="ECO:0000256" key="5">
    <source>
        <dbReference type="ARBA" id="ARBA00023043"/>
    </source>
</evidence>
<evidence type="ECO:0000256" key="2">
    <source>
        <dbReference type="ARBA" id="ARBA00022692"/>
    </source>
</evidence>
<organism evidence="10 11">
    <name type="scientific">Quercus suber</name>
    <name type="common">Cork oak</name>
    <dbReference type="NCBI Taxonomy" id="58331"/>
    <lineage>
        <taxon>Eukaryota</taxon>
        <taxon>Viridiplantae</taxon>
        <taxon>Streptophyta</taxon>
        <taxon>Embryophyta</taxon>
        <taxon>Tracheophyta</taxon>
        <taxon>Spermatophyta</taxon>
        <taxon>Magnoliopsida</taxon>
        <taxon>eudicotyledons</taxon>
        <taxon>Gunneridae</taxon>
        <taxon>Pentapetalae</taxon>
        <taxon>rosids</taxon>
        <taxon>fabids</taxon>
        <taxon>Fagales</taxon>
        <taxon>Fagaceae</taxon>
        <taxon>Quercus</taxon>
    </lineage>
</organism>
<dbReference type="Gene3D" id="1.25.40.20">
    <property type="entry name" value="Ankyrin repeat-containing domain"/>
    <property type="match status" value="2"/>
</dbReference>
<feature type="transmembrane region" description="Helical" evidence="8">
    <location>
        <begin position="544"/>
        <end position="569"/>
    </location>
</feature>
<comment type="caution">
    <text evidence="10">The sequence shown here is derived from an EMBL/GenBank/DDBJ whole genome shotgun (WGS) entry which is preliminary data.</text>
</comment>
<accession>A0AAW0L2L6</accession>
<evidence type="ECO:0000256" key="6">
    <source>
        <dbReference type="ARBA" id="ARBA00023136"/>
    </source>
</evidence>
<evidence type="ECO:0000256" key="7">
    <source>
        <dbReference type="PROSITE-ProRule" id="PRU00023"/>
    </source>
</evidence>
<evidence type="ECO:0000256" key="4">
    <source>
        <dbReference type="ARBA" id="ARBA00022989"/>
    </source>
</evidence>
<evidence type="ECO:0000313" key="11">
    <source>
        <dbReference type="Proteomes" id="UP000237347"/>
    </source>
</evidence>
<dbReference type="Pfam" id="PF13637">
    <property type="entry name" value="Ank_4"/>
    <property type="match status" value="2"/>
</dbReference>
<keyword evidence="4 8" id="KW-1133">Transmembrane helix</keyword>
<evidence type="ECO:0000259" key="9">
    <source>
        <dbReference type="Pfam" id="PF13962"/>
    </source>
</evidence>
<dbReference type="Proteomes" id="UP000237347">
    <property type="component" value="Unassembled WGS sequence"/>
</dbReference>
<keyword evidence="6 8" id="KW-0472">Membrane</keyword>
<protein>
    <submittedName>
        <fullName evidence="10">Ankyrin repeat-containing protein itn1</fullName>
    </submittedName>
</protein>
<dbReference type="AlphaFoldDB" id="A0AAW0L2L6"/>
<sequence length="611" mass="69217">MERPLFHLIVRYNHYDASNTWCNFNDTNIFHCPDQYEAIAKNERHTFMNLVRENEEILQQRTVNTLHTPLHLASRFGNIDLVTEMVKLCPDMVAAENSKLETPFHEACRQGNVKVLQLLLDANPWAACKLNSDSQSAFYMACSHGHLNVIKLLLSKPWLQGLEEDNFAQNSLHVAVSRGYTGIVRKILEVCPNFAQKIDRNGYSPLHCSCHRGHVEITRMILKADAELALEFNNDGYTPLHLAAMNGNTAILKEFMSMAPTSFQCHTKNGETLFHLIVRYNHYDAFIYLVQAFNDTNIFHCPDQYGNTIFHIAVSGGHHQIVEYLINKTTMDFSFQNHKGLTALDILDQASGNVQIKLIQHQVEKICEIQDNNTSEPECSSKQTNNSLTSTLTSLGQQKRLSERRQGELAELYRSRQSKQDEIYIARNTITVVAILIATVTFAAGISPPGGIYQDGPLKGKSMVCKTTAFKVFTLSNNIALFTSLCIVVVLVSIIPFQRKPQMMILKVAHKVMWVAVSFMATAYVAATWVIIPHDKGTEWMFVVLLSIGGGTIGTCFLGLTVMMIEHWLRKQKWRKKREKSDDRLASIRMQTLHSFNSDVESSSHQGYHSY</sequence>
<keyword evidence="5 7" id="KW-0040">ANK repeat</keyword>
<evidence type="ECO:0000313" key="10">
    <source>
        <dbReference type="EMBL" id="KAK7845322.1"/>
    </source>
</evidence>
<keyword evidence="3" id="KW-0677">Repeat</keyword>
<dbReference type="InterPro" id="IPR036770">
    <property type="entry name" value="Ankyrin_rpt-contain_sf"/>
</dbReference>
<feature type="repeat" description="ANK" evidence="7">
    <location>
        <begin position="201"/>
        <end position="233"/>
    </location>
</feature>
<name>A0AAW0L2L6_QUESU</name>
<dbReference type="InterPro" id="IPR002110">
    <property type="entry name" value="Ankyrin_rpt"/>
</dbReference>
<dbReference type="Pfam" id="PF12796">
    <property type="entry name" value="Ank_2"/>
    <property type="match status" value="1"/>
</dbReference>
<evidence type="ECO:0000256" key="8">
    <source>
        <dbReference type="SAM" id="Phobius"/>
    </source>
</evidence>
<feature type="domain" description="PGG" evidence="9">
    <location>
        <begin position="426"/>
        <end position="530"/>
    </location>
</feature>
<keyword evidence="2 8" id="KW-0812">Transmembrane</keyword>
<dbReference type="PANTHER" id="PTHR24186:SF38">
    <property type="entry name" value="ANKYRIN REPEAT FAMILY PROTEIN"/>
    <property type="match status" value="1"/>
</dbReference>
<dbReference type="PROSITE" id="PS50088">
    <property type="entry name" value="ANK_REPEAT"/>
    <property type="match status" value="3"/>
</dbReference>
<gene>
    <name evidence="10" type="primary">ITN1_14</name>
    <name evidence="10" type="ORF">CFP56_009719</name>
</gene>
<feature type="transmembrane region" description="Helical" evidence="8">
    <location>
        <begin position="424"/>
        <end position="446"/>
    </location>
</feature>
<dbReference type="Pfam" id="PF13962">
    <property type="entry name" value="PGG"/>
    <property type="match status" value="1"/>
</dbReference>
<dbReference type="GO" id="GO:0005886">
    <property type="term" value="C:plasma membrane"/>
    <property type="evidence" value="ECO:0007669"/>
    <property type="project" value="TreeGrafter"/>
</dbReference>
<dbReference type="SMART" id="SM00248">
    <property type="entry name" value="ANK"/>
    <property type="match status" value="8"/>
</dbReference>
<dbReference type="SUPFAM" id="SSF48403">
    <property type="entry name" value="Ankyrin repeat"/>
    <property type="match status" value="2"/>
</dbReference>
<proteinExistence type="predicted"/>